<dbReference type="GO" id="GO:0044550">
    <property type="term" value="P:secondary metabolite biosynthetic process"/>
    <property type="evidence" value="ECO:0007669"/>
    <property type="project" value="TreeGrafter"/>
</dbReference>
<dbReference type="GO" id="GO:0016877">
    <property type="term" value="F:ligase activity, forming carbon-sulfur bonds"/>
    <property type="evidence" value="ECO:0007669"/>
    <property type="project" value="UniProtKB-ARBA"/>
</dbReference>
<accession>A8AEV7</accession>
<dbReference type="HOGENOM" id="CLU_000022_34_0_6"/>
<keyword evidence="9" id="KW-1185">Reference proteome</keyword>
<dbReference type="GO" id="GO:0031177">
    <property type="term" value="F:phosphopantetheine binding"/>
    <property type="evidence" value="ECO:0007669"/>
    <property type="project" value="InterPro"/>
</dbReference>
<dbReference type="SUPFAM" id="SSF53901">
    <property type="entry name" value="Thiolase-like"/>
    <property type="match status" value="1"/>
</dbReference>
<dbReference type="SMART" id="SM00823">
    <property type="entry name" value="PKS_PP"/>
    <property type="match status" value="2"/>
</dbReference>
<dbReference type="SUPFAM" id="SSF52777">
    <property type="entry name" value="CoA-dependent acyltransferases"/>
    <property type="match status" value="2"/>
</dbReference>
<keyword evidence="5" id="KW-0808">Transferase</keyword>
<dbReference type="NCBIfam" id="TIGR01733">
    <property type="entry name" value="AA-adenyl-dom"/>
    <property type="match status" value="1"/>
</dbReference>
<dbReference type="Proteomes" id="UP000008148">
    <property type="component" value="Chromosome"/>
</dbReference>
<dbReference type="Pfam" id="PF00668">
    <property type="entry name" value="Condensation"/>
    <property type="match status" value="1"/>
</dbReference>
<dbReference type="InterPro" id="IPR042099">
    <property type="entry name" value="ANL_N_sf"/>
</dbReference>
<sequence length="2177" mass="240341">MLPDPAPSNDLYVVTSVSVKEKLMTYSESDIAIVGMNCRYPGVHSVAAFETVLRTGCNILDPKVTPSNGHNHITLNNVYEHMAEFDANFFGYSRAEAEIMDPQQRVFLTCAWEMFEQSGYNPKQHDARVGLYAGVSTSFYLLTHLMNNPDKLAQLGGLQIMVGNDKDHLTSQLAYRLNITGPCVTVQASCATSLVAVHLACEGLLSGQCDMALAGGVTFRMEEQRSYESHGDGLQAEDGLIHTFDAQASGTVYSSGLGMVLLKRATDAQVQGDNILAVIKGSAINNDGGARSGYTVPGVDGQEAVMIEAHSLAEVTPQQIQYLELHGSGTPLGDAIEFAAIKRVFGTPAPNATPWRLGAVKPNVGHVEMASGITSLIKTVLSLTNRVFYPTLNFQRANPQLGLEDSPFEVVSRLTPWPEGTTPRTAGVSAFGLGGTNAHLVVQAPLSTPQARAQQMGPCVVVLSAKNHNALEQMQNALLAKLAAHPEIRLQDVAYTLRHGRFSAPVRKCVIAENCTQLARQLRDAPMVEATTGCTIYWRLGHRFVVALETLSDWLACSEVLSQAVGQLLEHFPLEPACLQDLSPAQRTFISQYALIALIDERETLNVVLCGDGDGGYAAAVLRGDCTLEQAWHRLNAGQPFDDVPTNPLLQPDVCSLMLDDAASDANRTALEALGQLWLAGVSLDWRWVDAAERMLGSQRIALPGTVFTPQRYWVEAVRPATFSHESSNNLLSRATKSDIIAVVTEIWERTLGVSIDDHHASFFELGGHSLLASTILYDIQQRYGITCTLSAFFADPTIEGLSCYLLEQGGSETAVSALPDTVFAPDQQHLPFPLTDVQQAYWVGRRKSLGLGNISTHIYVEYELQGLDETAFNRALNAVIARHSMLRAIVNDDGMQQILPNVPEYHVAFYTTQCEDAFQQRCRELRDTLSHQMIDCSRWPLFQMEVVVDPQQKARLHVSIDLLIADAWSLELFIRELAYHYRHPQAALPTLTYSFRDYVLTLKSYEKTPQFERARDYWRARIETLPPGPRLPLRTDPTKLENPTFVRRSYCLSRAIWQRLKTQAGQMSITPTTLLLTGFAQVLARFSSSPHFSLNLTLFNRLPLHADINHLIGDFTALTLLEIDMSQGETLQARANVIHSQLWRDLDNRLFGGIQVSRLLVQTHRDPAKSVIPIVFTSLLNQYEASWETDDTLFNQPQDDLYSISQTPQVWLDHQVMERNGELHFNWDVVEQLFEPALMDQMFQCYCQLLHALAQRPQLWHETQDVLALPTVSAPVTQAPAPTALLHHGLLRQAALTPQETALISPIRELTYRQLSTAADHVARALLALGVQHGDRVAVVMEKGWQQIAAVHGILRLGAVYLPVDPVLPPQRRQLLLTVGEVRVQVTQPGLTQLEPSLPVLIIDDGMLDTPAAPLPEVAGDVTDLAYIIFTSGSTGTPKGVMIDHRAAMNTLEDINERFGLNAQDRVFGLSSLSFDLSVYDAFAPFMVGAALVLPEAGREKDPRHWQTVMVHGHVSVWNAVPALMQMLCEYHSGDRMSYPTLRLALLSGDWIPLTLPEQMRERLNETMDIISLGGATECAIWSVYYPIGEVESTWTSIPYGRGLRNQPVYVLNAQLEECPVGVEGEICIGGMGLAQGYLNDAEKTAASFVWREASGERIYRTGDRGRYFADGQVAFLGRNDTQVKVNGYRIELGEIERCIARHPDVEQSVVVAVGNSQHRRLVAFAKLHDRHQAQALQAKEAEAAALAQGIIVNPAQRLAFKLKEPHIRALDGLGIALTAPADSTRYIKRRSYRHFSAQKTTLAQLGQLLSGLGQMRLPGLPFAKYAYASAGGLYPVQTYVYLHPDKIEEGVSGIYYFDPRQSCLMPVAPEVELNSGFHAGPNQSIADRAAFTLFMVADMAVISPFYGQEAAWHFSVMEAGTLCHLLEEDAPRYGLGLCQLGMADFSAVASHFQLSPHHRYVHCTVGGVIGQEAASAAALLRDFSTYEKPKETAAPLDMQSYKDAMLRGLRQQLPDYMVPSDLMLATDFPLTANGKLDRQKLQLQGEQIAHQRDGVGPIQVDSALQQRLVALWQEVLGVSHVSAEDDFFSLGGSSIELVRIQQALEAIIGQEIPIVDLFRLPTIADVARYLDEQLHNLPAAHDIVLAQAEVSQVSAARENLALRRKRAQQGEKGDE</sequence>
<evidence type="ECO:0000256" key="1">
    <source>
        <dbReference type="ARBA" id="ARBA00001957"/>
    </source>
</evidence>
<evidence type="ECO:0000256" key="3">
    <source>
        <dbReference type="ARBA" id="ARBA00022553"/>
    </source>
</evidence>
<dbReference type="InterPro" id="IPR009081">
    <property type="entry name" value="PP-bd_ACP"/>
</dbReference>
<dbReference type="CDD" id="cd00833">
    <property type="entry name" value="PKS"/>
    <property type="match status" value="1"/>
</dbReference>
<dbReference type="InterPro" id="IPR020806">
    <property type="entry name" value="PKS_PP-bd"/>
</dbReference>
<dbReference type="InterPro" id="IPR045851">
    <property type="entry name" value="AMP-bd_C_sf"/>
</dbReference>
<comment type="cofactor">
    <cofactor evidence="1">
        <name>pantetheine 4'-phosphate</name>
        <dbReference type="ChEBI" id="CHEBI:47942"/>
    </cofactor>
</comment>
<dbReference type="SUPFAM" id="SSF47336">
    <property type="entry name" value="ACP-like"/>
    <property type="match status" value="2"/>
</dbReference>
<dbReference type="InterPro" id="IPR010071">
    <property type="entry name" value="AA_adenyl_dom"/>
</dbReference>
<dbReference type="GO" id="GO:0016491">
    <property type="term" value="F:oxidoreductase activity"/>
    <property type="evidence" value="ECO:0007669"/>
    <property type="project" value="InterPro"/>
</dbReference>
<dbReference type="InterPro" id="IPR029479">
    <property type="entry name" value="Nitroreductase"/>
</dbReference>
<dbReference type="Pfam" id="PF00881">
    <property type="entry name" value="Nitroreductase"/>
    <property type="match status" value="1"/>
</dbReference>
<dbReference type="InterPro" id="IPR000873">
    <property type="entry name" value="AMP-dep_synth/lig_dom"/>
</dbReference>
<feature type="domain" description="Carrier" evidence="6">
    <location>
        <begin position="2061"/>
        <end position="2136"/>
    </location>
</feature>
<dbReference type="Gene3D" id="3.30.300.30">
    <property type="match status" value="1"/>
</dbReference>
<dbReference type="Gene3D" id="3.40.50.12780">
    <property type="entry name" value="N-terminal domain of ligase-like"/>
    <property type="match status" value="1"/>
</dbReference>
<dbReference type="Pfam" id="PF00501">
    <property type="entry name" value="AMP-binding"/>
    <property type="match status" value="1"/>
</dbReference>
<name>A8AEV7_CITK8</name>
<dbReference type="CDD" id="cd02142">
    <property type="entry name" value="McbC_SagB-like_oxidoreductase"/>
    <property type="match status" value="1"/>
</dbReference>
<dbReference type="Gene3D" id="3.40.47.10">
    <property type="match status" value="1"/>
</dbReference>
<protein>
    <recommendedName>
        <fullName evidence="10">Colibactin hybrid non-ribosomal peptide synthetase/type I polyketide synthase ClbK</fullName>
    </recommendedName>
</protein>
<dbReference type="PROSITE" id="PS52004">
    <property type="entry name" value="KS3_2"/>
    <property type="match status" value="1"/>
</dbReference>
<evidence type="ECO:0000256" key="5">
    <source>
        <dbReference type="ARBA" id="ARBA00022679"/>
    </source>
</evidence>
<dbReference type="Gene3D" id="3.30.559.30">
    <property type="entry name" value="Nonribosomal peptide synthetase, condensation domain"/>
    <property type="match status" value="1"/>
</dbReference>
<dbReference type="InterPro" id="IPR032821">
    <property type="entry name" value="PKS_assoc"/>
</dbReference>
<dbReference type="Gene3D" id="3.40.109.10">
    <property type="entry name" value="NADH Oxidase"/>
    <property type="match status" value="1"/>
</dbReference>
<dbReference type="PROSITE" id="PS00455">
    <property type="entry name" value="AMP_BINDING"/>
    <property type="match status" value="1"/>
</dbReference>
<dbReference type="InterPro" id="IPR014030">
    <property type="entry name" value="Ketoacyl_synth_N"/>
</dbReference>
<organism evidence="8 9">
    <name type="scientific">Citrobacter koseri (strain ATCC BAA-895 / CDC 4225-83 / SGSC4696)</name>
    <dbReference type="NCBI Taxonomy" id="290338"/>
    <lineage>
        <taxon>Bacteria</taxon>
        <taxon>Pseudomonadati</taxon>
        <taxon>Pseudomonadota</taxon>
        <taxon>Gammaproteobacteria</taxon>
        <taxon>Enterobacterales</taxon>
        <taxon>Enterobacteriaceae</taxon>
        <taxon>Citrobacter</taxon>
    </lineage>
</organism>
<dbReference type="GO" id="GO:0000036">
    <property type="term" value="F:acyl carrier activity"/>
    <property type="evidence" value="ECO:0007669"/>
    <property type="project" value="TreeGrafter"/>
</dbReference>
<dbReference type="STRING" id="290338.CKO_00870"/>
<dbReference type="InterPro" id="IPR014031">
    <property type="entry name" value="Ketoacyl_synth_C"/>
</dbReference>
<dbReference type="PANTHER" id="PTHR45527:SF10">
    <property type="entry name" value="PYOCHELIN SYNTHASE PCHF"/>
    <property type="match status" value="1"/>
</dbReference>
<gene>
    <name evidence="8" type="ordered locus">CKO_00870</name>
</gene>
<dbReference type="GO" id="GO:0043041">
    <property type="term" value="P:amino acid activation for nonribosomal peptide biosynthetic process"/>
    <property type="evidence" value="ECO:0007669"/>
    <property type="project" value="TreeGrafter"/>
</dbReference>
<dbReference type="Pfam" id="PF00550">
    <property type="entry name" value="PP-binding"/>
    <property type="match status" value="2"/>
</dbReference>
<proteinExistence type="predicted"/>
<dbReference type="Gene3D" id="3.30.70.3290">
    <property type="match status" value="1"/>
</dbReference>
<evidence type="ECO:0000256" key="2">
    <source>
        <dbReference type="ARBA" id="ARBA00022450"/>
    </source>
</evidence>
<dbReference type="Pfam" id="PF00109">
    <property type="entry name" value="ketoacyl-synt"/>
    <property type="match status" value="1"/>
</dbReference>
<evidence type="ECO:0000313" key="8">
    <source>
        <dbReference type="EMBL" id="ABV12020.1"/>
    </source>
</evidence>
<dbReference type="FunFam" id="3.40.50.12780:FF:000012">
    <property type="entry name" value="Non-ribosomal peptide synthetase"/>
    <property type="match status" value="1"/>
</dbReference>
<evidence type="ECO:0000259" key="6">
    <source>
        <dbReference type="PROSITE" id="PS50075"/>
    </source>
</evidence>
<dbReference type="InterPro" id="IPR057737">
    <property type="entry name" value="Condensation_MtbB-like"/>
</dbReference>
<dbReference type="InterPro" id="IPR023213">
    <property type="entry name" value="CAT-like_dom_sf"/>
</dbReference>
<dbReference type="Gene3D" id="1.10.1240.100">
    <property type="match status" value="1"/>
</dbReference>
<reference evidence="8 9" key="1">
    <citation type="submission" date="2007-08" db="EMBL/GenBank/DDBJ databases">
        <authorList>
            <consortium name="The Citrobacter koseri Genome Sequencing Project"/>
            <person name="McClelland M."/>
            <person name="Sanderson E.K."/>
            <person name="Porwollik S."/>
            <person name="Spieth J."/>
            <person name="Clifton W.S."/>
            <person name="Latreille P."/>
            <person name="Courtney L."/>
            <person name="Wang C."/>
            <person name="Pepin K."/>
            <person name="Bhonagiri V."/>
            <person name="Nash W."/>
            <person name="Johnson M."/>
            <person name="Thiruvilangam P."/>
            <person name="Wilson R."/>
        </authorList>
    </citation>
    <scope>NUCLEOTIDE SEQUENCE [LARGE SCALE GENOMIC DNA]</scope>
    <source>
        <strain evidence="9">ATCC BAA-895 / CDC 4225-83 / SGSC4696</strain>
    </source>
</reference>
<keyword evidence="4" id="KW-0436">Ligase</keyword>
<keyword evidence="3" id="KW-0597">Phosphoprotein</keyword>
<evidence type="ECO:0000259" key="7">
    <source>
        <dbReference type="PROSITE" id="PS52004"/>
    </source>
</evidence>
<dbReference type="KEGG" id="cko:CKO_00870"/>
<dbReference type="GO" id="GO:0016746">
    <property type="term" value="F:acyltransferase activity"/>
    <property type="evidence" value="ECO:0007669"/>
    <property type="project" value="InterPro"/>
</dbReference>
<dbReference type="EMBL" id="CP000822">
    <property type="protein sequence ID" value="ABV12020.1"/>
    <property type="molecule type" value="Genomic_DNA"/>
</dbReference>
<keyword evidence="2" id="KW-0596">Phosphopantetheine</keyword>
<dbReference type="InterPro" id="IPR001242">
    <property type="entry name" value="Condensation_dom"/>
</dbReference>
<dbReference type="InterPro" id="IPR016039">
    <property type="entry name" value="Thiolase-like"/>
</dbReference>
<dbReference type="InterPro" id="IPR020841">
    <property type="entry name" value="PKS_Beta-ketoAc_synthase_dom"/>
</dbReference>
<feature type="domain" description="Ketosynthase family 3 (KS3)" evidence="7">
    <location>
        <begin position="28"/>
        <end position="444"/>
    </location>
</feature>
<dbReference type="PROSITE" id="PS50075">
    <property type="entry name" value="CARRIER"/>
    <property type="match status" value="2"/>
</dbReference>
<dbReference type="Gene3D" id="1.10.1200.10">
    <property type="entry name" value="ACP-like"/>
    <property type="match status" value="2"/>
</dbReference>
<dbReference type="Gene3D" id="3.30.559.10">
    <property type="entry name" value="Chloramphenicol acetyltransferase-like domain"/>
    <property type="match status" value="1"/>
</dbReference>
<dbReference type="FunFam" id="3.30.559.30:FF:000006">
    <property type="entry name" value="Yersiniabactin polyketide/non-ribosomal peptide synthetase"/>
    <property type="match status" value="1"/>
</dbReference>
<dbReference type="InterPro" id="IPR020845">
    <property type="entry name" value="AMP-binding_CS"/>
</dbReference>
<dbReference type="PANTHER" id="PTHR45527">
    <property type="entry name" value="NONRIBOSOMAL PEPTIDE SYNTHETASE"/>
    <property type="match status" value="1"/>
</dbReference>
<dbReference type="SUPFAM" id="SSF55469">
    <property type="entry name" value="FMN-dependent nitroreductase-like"/>
    <property type="match status" value="1"/>
</dbReference>
<evidence type="ECO:0000256" key="4">
    <source>
        <dbReference type="ARBA" id="ARBA00022598"/>
    </source>
</evidence>
<feature type="domain" description="Carrier" evidence="6">
    <location>
        <begin position="735"/>
        <end position="810"/>
    </location>
</feature>
<evidence type="ECO:0008006" key="10">
    <source>
        <dbReference type="Google" id="ProtNLM"/>
    </source>
</evidence>
<dbReference type="InterPro" id="IPR036736">
    <property type="entry name" value="ACP-like_sf"/>
</dbReference>
<dbReference type="SMART" id="SM00825">
    <property type="entry name" value="PKS_KS"/>
    <property type="match status" value="1"/>
</dbReference>
<dbReference type="Pfam" id="PF16197">
    <property type="entry name" value="KAsynt_C_assoc"/>
    <property type="match status" value="1"/>
</dbReference>
<dbReference type="CDD" id="cd19535">
    <property type="entry name" value="Cyc_NRPS"/>
    <property type="match status" value="1"/>
</dbReference>
<dbReference type="InterPro" id="IPR000415">
    <property type="entry name" value="Nitroreductase-like"/>
</dbReference>
<dbReference type="SUPFAM" id="SSF56801">
    <property type="entry name" value="Acetyl-CoA synthetase-like"/>
    <property type="match status" value="1"/>
</dbReference>
<evidence type="ECO:0000313" key="9">
    <source>
        <dbReference type="Proteomes" id="UP000008148"/>
    </source>
</evidence>
<dbReference type="Pfam" id="PF02801">
    <property type="entry name" value="Ketoacyl-synt_C"/>
    <property type="match status" value="1"/>
</dbReference>
<dbReference type="FunFam" id="3.30.559.10:FF:000023">
    <property type="entry name" value="Non-ribosomal peptide synthetase"/>
    <property type="match status" value="1"/>
</dbReference>
<dbReference type="GO" id="GO:0005737">
    <property type="term" value="C:cytoplasm"/>
    <property type="evidence" value="ECO:0007669"/>
    <property type="project" value="TreeGrafter"/>
</dbReference>